<proteinExistence type="predicted"/>
<feature type="compositionally biased region" description="Basic residues" evidence="1">
    <location>
        <begin position="35"/>
        <end position="44"/>
    </location>
</feature>
<comment type="caution">
    <text evidence="2">The sequence shown here is derived from an EMBL/GenBank/DDBJ whole genome shotgun (WGS) entry which is preliminary data.</text>
</comment>
<gene>
    <name evidence="2" type="ORF">BACOVA_01205</name>
</gene>
<feature type="region of interest" description="Disordered" evidence="1">
    <location>
        <begin position="19"/>
        <end position="44"/>
    </location>
</feature>
<dbReference type="EMBL" id="AAXF02000041">
    <property type="protein sequence ID" value="EDO13206.1"/>
    <property type="molecule type" value="Genomic_DNA"/>
</dbReference>
<evidence type="ECO:0000313" key="2">
    <source>
        <dbReference type="EMBL" id="EDO13206.1"/>
    </source>
</evidence>
<evidence type="ECO:0000313" key="3">
    <source>
        <dbReference type="Proteomes" id="UP000005475"/>
    </source>
</evidence>
<reference evidence="2 3" key="1">
    <citation type="submission" date="2007-03" db="EMBL/GenBank/DDBJ databases">
        <authorList>
            <person name="Fulton L."/>
            <person name="Clifton S."/>
            <person name="Fulton B."/>
            <person name="Xu J."/>
            <person name="Minx P."/>
            <person name="Pepin K.H."/>
            <person name="Johnson M."/>
            <person name="Thiruvilangam P."/>
            <person name="Bhonagiri V."/>
            <person name="Nash W.E."/>
            <person name="Mardis E.R."/>
            <person name="Wilson R.K."/>
        </authorList>
    </citation>
    <scope>NUCLEOTIDE SEQUENCE [LARGE SCALE GENOMIC DNA]</scope>
    <source>
        <strain evidence="3">ATCC 8483 / DSM 1896 / JCM 5824 / BCRC 10623 / CCUG 4943 / NCTC 11153</strain>
    </source>
</reference>
<dbReference type="AlphaFoldDB" id="A0AAN3D9F9"/>
<sequence length="44" mass="5077">MNGVSGNKEQTIKQYKVQRLEHSKKVPMNGQKNDLHKKRLLSKG</sequence>
<reference evidence="3" key="2">
    <citation type="submission" date="2007-04" db="EMBL/GenBank/DDBJ databases">
        <title>Draft genome sequence of Bacteroides ovatus (ATCC 8483).</title>
        <authorList>
            <person name="Sudarsanam P."/>
            <person name="Ley R."/>
            <person name="Guruge J."/>
            <person name="Turnbaugh P.J."/>
            <person name="Mahowald M."/>
            <person name="Liep D."/>
            <person name="Gordon J."/>
        </authorList>
    </citation>
    <scope>NUCLEOTIDE SEQUENCE [LARGE SCALE GENOMIC DNA]</scope>
    <source>
        <strain evidence="3">ATCC 8483 / DSM 1896 / JCM 5824 / BCRC 10623 / CCUG 4943 / NCTC 11153</strain>
    </source>
</reference>
<accession>A0AAN3D9F9</accession>
<evidence type="ECO:0000256" key="1">
    <source>
        <dbReference type="SAM" id="MobiDB-lite"/>
    </source>
</evidence>
<name>A0AAN3D9F9_BACO1</name>
<dbReference type="Proteomes" id="UP000005475">
    <property type="component" value="Unassembled WGS sequence"/>
</dbReference>
<protein>
    <submittedName>
        <fullName evidence="2">Uncharacterized protein</fullName>
    </submittedName>
</protein>
<organism evidence="2 3">
    <name type="scientific">Bacteroides ovatus (strain ATCC 8483 / DSM 1896 / JCM 5824 / BCRC 10623 / CCUG 4943 / NCTC 11153)</name>
    <dbReference type="NCBI Taxonomy" id="411476"/>
    <lineage>
        <taxon>Bacteria</taxon>
        <taxon>Pseudomonadati</taxon>
        <taxon>Bacteroidota</taxon>
        <taxon>Bacteroidia</taxon>
        <taxon>Bacteroidales</taxon>
        <taxon>Bacteroidaceae</taxon>
        <taxon>Bacteroides</taxon>
    </lineage>
</organism>